<gene>
    <name evidence="1" type="ORF">S01H1_24059</name>
</gene>
<feature type="non-terminal residue" evidence="1">
    <location>
        <position position="1"/>
    </location>
</feature>
<feature type="non-terminal residue" evidence="1">
    <location>
        <position position="94"/>
    </location>
</feature>
<protein>
    <submittedName>
        <fullName evidence="1">Uncharacterized protein</fullName>
    </submittedName>
</protein>
<organism evidence="1">
    <name type="scientific">marine sediment metagenome</name>
    <dbReference type="NCBI Taxonomy" id="412755"/>
    <lineage>
        <taxon>unclassified sequences</taxon>
        <taxon>metagenomes</taxon>
        <taxon>ecological metagenomes</taxon>
    </lineage>
</organism>
<accession>X0UPI9</accession>
<evidence type="ECO:0000313" key="1">
    <source>
        <dbReference type="EMBL" id="GAF90400.1"/>
    </source>
</evidence>
<dbReference type="EMBL" id="BARS01014136">
    <property type="protein sequence ID" value="GAF90400.1"/>
    <property type="molecule type" value="Genomic_DNA"/>
</dbReference>
<sequence length="94" mass="10463">CAICGCMMLVPSAWSGELEDIKKSVDEPGKIQEGTKTKDAAQATLTDKIEIGYKDGLYIKTKDGKYSLRLHFLLQPQYQYLAADRANNINTFTS</sequence>
<dbReference type="Gene3D" id="2.40.160.10">
    <property type="entry name" value="Porin"/>
    <property type="match status" value="1"/>
</dbReference>
<dbReference type="InterPro" id="IPR023614">
    <property type="entry name" value="Porin_dom_sf"/>
</dbReference>
<reference evidence="1" key="1">
    <citation type="journal article" date="2014" name="Front. Microbiol.">
        <title>High frequency of phylogenetically diverse reductive dehalogenase-homologous genes in deep subseafloor sedimentary metagenomes.</title>
        <authorList>
            <person name="Kawai M."/>
            <person name="Futagami T."/>
            <person name="Toyoda A."/>
            <person name="Takaki Y."/>
            <person name="Nishi S."/>
            <person name="Hori S."/>
            <person name="Arai W."/>
            <person name="Tsubouchi T."/>
            <person name="Morono Y."/>
            <person name="Uchiyama I."/>
            <person name="Ito T."/>
            <person name="Fujiyama A."/>
            <person name="Inagaki F."/>
            <person name="Takami H."/>
        </authorList>
    </citation>
    <scope>NUCLEOTIDE SEQUENCE</scope>
    <source>
        <strain evidence="1">Expedition CK06-06</strain>
    </source>
</reference>
<proteinExistence type="predicted"/>
<name>X0UPI9_9ZZZZ</name>
<dbReference type="AlphaFoldDB" id="X0UPI9"/>
<comment type="caution">
    <text evidence="1">The sequence shown here is derived from an EMBL/GenBank/DDBJ whole genome shotgun (WGS) entry which is preliminary data.</text>
</comment>